<gene>
    <name evidence="7" type="ORF">RHODO2019_03290</name>
</gene>
<evidence type="ECO:0000313" key="7">
    <source>
        <dbReference type="EMBL" id="UZJ25507.1"/>
    </source>
</evidence>
<dbReference type="GO" id="GO:0004077">
    <property type="term" value="F:biotin--[biotin carboxyl-carrier protein] ligase activity"/>
    <property type="evidence" value="ECO:0007669"/>
    <property type="project" value="UniProtKB-EC"/>
</dbReference>
<dbReference type="NCBIfam" id="TIGR00121">
    <property type="entry name" value="birA_ligase"/>
    <property type="match status" value="1"/>
</dbReference>
<dbReference type="EC" id="6.3.4.15" evidence="5"/>
<dbReference type="Pfam" id="PF03099">
    <property type="entry name" value="BPL_LplA_LipB"/>
    <property type="match status" value="1"/>
</dbReference>
<dbReference type="Gene3D" id="3.30.930.10">
    <property type="entry name" value="Bira Bifunctional Protein, Domain 2"/>
    <property type="match status" value="1"/>
</dbReference>
<dbReference type="PROSITE" id="PS51733">
    <property type="entry name" value="BPL_LPL_CATALYTIC"/>
    <property type="match status" value="1"/>
</dbReference>
<evidence type="ECO:0000256" key="5">
    <source>
        <dbReference type="ARBA" id="ARBA00024227"/>
    </source>
</evidence>
<evidence type="ECO:0000256" key="4">
    <source>
        <dbReference type="ARBA" id="ARBA00023267"/>
    </source>
</evidence>
<dbReference type="InterPro" id="IPR003142">
    <property type="entry name" value="BPL_C"/>
</dbReference>
<reference evidence="7" key="1">
    <citation type="submission" date="2022-10" db="EMBL/GenBank/DDBJ databases">
        <title>Rhodococcus sp.75.</title>
        <authorList>
            <person name="Sun M."/>
        </authorList>
    </citation>
    <scope>NUCLEOTIDE SEQUENCE</scope>
    <source>
        <strain evidence="7">75</strain>
    </source>
</reference>
<dbReference type="InterPro" id="IPR004143">
    <property type="entry name" value="BPL_LPL_catalytic"/>
</dbReference>
<evidence type="ECO:0000313" key="8">
    <source>
        <dbReference type="Proteomes" id="UP001164965"/>
    </source>
</evidence>
<keyword evidence="8" id="KW-1185">Reference proteome</keyword>
<sequence length="279" mass="29120">MADDTAWTDLDRPPLNALALGRALVAPGGWAALDVVADTGSTNADLLEAARTGAPDRTVLVAEHQGTGRGRHARTWSSPPRAGLALSVLLRTTGVPVSQLGWLPLLAGVAVVDVLRRVAEVDAVLKWPNDVLIGGRKVAGILAEVAVTSPEPAVVVGVGLNVSLRTDELPVPEATSLTLAGAALTDRDPLLRALLRELGDREREWRAGGGDPAAGLAQDYRARCSTLGQDVRVVLPHGGELLGRAVRIDDDGRLVVRDGSGIEHVLSAGDVTHVRLAGR</sequence>
<keyword evidence="4" id="KW-0092">Biotin</keyword>
<protein>
    <recommendedName>
        <fullName evidence="5">biotin--[biotin carboxyl-carrier protein] ligase</fullName>
        <ecNumber evidence="5">6.3.4.15</ecNumber>
    </recommendedName>
</protein>
<accession>A0ABY6P1H6</accession>
<dbReference type="SUPFAM" id="SSF55681">
    <property type="entry name" value="Class II aaRS and biotin synthetases"/>
    <property type="match status" value="1"/>
</dbReference>
<proteinExistence type="predicted"/>
<keyword evidence="1 7" id="KW-0436">Ligase</keyword>
<dbReference type="PANTHER" id="PTHR12835:SF5">
    <property type="entry name" value="BIOTIN--PROTEIN LIGASE"/>
    <property type="match status" value="1"/>
</dbReference>
<evidence type="ECO:0000256" key="3">
    <source>
        <dbReference type="ARBA" id="ARBA00022840"/>
    </source>
</evidence>
<dbReference type="InterPro" id="IPR045864">
    <property type="entry name" value="aa-tRNA-synth_II/BPL/LPL"/>
</dbReference>
<name>A0ABY6P1H6_9NOCA</name>
<keyword evidence="2" id="KW-0547">Nucleotide-binding</keyword>
<feature type="domain" description="BPL/LPL catalytic" evidence="6">
    <location>
        <begin position="32"/>
        <end position="206"/>
    </location>
</feature>
<dbReference type="CDD" id="cd16442">
    <property type="entry name" value="BPL"/>
    <property type="match status" value="1"/>
</dbReference>
<dbReference type="Gene3D" id="2.30.30.100">
    <property type="match status" value="1"/>
</dbReference>
<evidence type="ECO:0000256" key="1">
    <source>
        <dbReference type="ARBA" id="ARBA00022598"/>
    </source>
</evidence>
<dbReference type="Proteomes" id="UP001164965">
    <property type="component" value="Chromosome"/>
</dbReference>
<evidence type="ECO:0000259" key="6">
    <source>
        <dbReference type="PROSITE" id="PS51733"/>
    </source>
</evidence>
<dbReference type="PANTHER" id="PTHR12835">
    <property type="entry name" value="BIOTIN PROTEIN LIGASE"/>
    <property type="match status" value="1"/>
</dbReference>
<dbReference type="Pfam" id="PF02237">
    <property type="entry name" value="BPL_C"/>
    <property type="match status" value="1"/>
</dbReference>
<dbReference type="InterPro" id="IPR008988">
    <property type="entry name" value="Transcriptional_repressor_C"/>
</dbReference>
<organism evidence="7 8">
    <name type="scientific">Rhodococcus antarcticus</name>
    <dbReference type="NCBI Taxonomy" id="2987751"/>
    <lineage>
        <taxon>Bacteria</taxon>
        <taxon>Bacillati</taxon>
        <taxon>Actinomycetota</taxon>
        <taxon>Actinomycetes</taxon>
        <taxon>Mycobacteriales</taxon>
        <taxon>Nocardiaceae</taxon>
        <taxon>Rhodococcus</taxon>
    </lineage>
</organism>
<keyword evidence="3" id="KW-0067">ATP-binding</keyword>
<dbReference type="SUPFAM" id="SSF50037">
    <property type="entry name" value="C-terminal domain of transcriptional repressors"/>
    <property type="match status" value="1"/>
</dbReference>
<dbReference type="EMBL" id="CP110615">
    <property type="protein sequence ID" value="UZJ25507.1"/>
    <property type="molecule type" value="Genomic_DNA"/>
</dbReference>
<evidence type="ECO:0000256" key="2">
    <source>
        <dbReference type="ARBA" id="ARBA00022741"/>
    </source>
</evidence>
<dbReference type="InterPro" id="IPR004408">
    <property type="entry name" value="Biotin_CoA_COase_ligase"/>
</dbReference>